<dbReference type="EMBL" id="CM000832">
    <property type="protein sequence ID" value="EET07663.1"/>
    <property type="molecule type" value="Genomic_DNA"/>
</dbReference>
<accession>A0A0E1W3F0</accession>
<organism evidence="1">
    <name type="scientific">Burkholderia pseudomallei 1710a</name>
    <dbReference type="NCBI Taxonomy" id="320371"/>
    <lineage>
        <taxon>Bacteria</taxon>
        <taxon>Pseudomonadati</taxon>
        <taxon>Pseudomonadota</taxon>
        <taxon>Betaproteobacteria</taxon>
        <taxon>Burkholderiales</taxon>
        <taxon>Burkholderiaceae</taxon>
        <taxon>Burkholderia</taxon>
        <taxon>pseudomallei group</taxon>
    </lineage>
</organism>
<dbReference type="Proteomes" id="UP000001812">
    <property type="component" value="Chromosome I"/>
</dbReference>
<proteinExistence type="predicted"/>
<sequence>MVDRSTDRTHGGEENGKRNTSVCRFCCVSIEAGSAVGPDARPARYRMEH</sequence>
<protein>
    <submittedName>
        <fullName evidence="1">Uncharacterized protein</fullName>
    </submittedName>
</protein>
<gene>
    <name evidence="1" type="ORF">BURPS1710A_1680</name>
</gene>
<evidence type="ECO:0000313" key="1">
    <source>
        <dbReference type="EMBL" id="EET07663.1"/>
    </source>
</evidence>
<reference evidence="1" key="1">
    <citation type="submission" date="2009-05" db="EMBL/GenBank/DDBJ databases">
        <authorList>
            <person name="Harkins D.M."/>
            <person name="DeShazer D."/>
            <person name="Woods D.E."/>
            <person name="Brinkac L.M."/>
            <person name="Brown K.A."/>
            <person name="Hung G.C."/>
            <person name="Tuanyok A."/>
            <person name="Zhang B."/>
            <person name="Nierman W.C."/>
        </authorList>
    </citation>
    <scope>NUCLEOTIDE SEQUENCE [LARGE SCALE GENOMIC DNA]</scope>
    <source>
        <strain evidence="1">1710a</strain>
    </source>
</reference>
<name>A0A0E1W3F0_BURPE</name>
<dbReference type="HOGENOM" id="CLU_3133257_0_0_4"/>
<dbReference type="AlphaFoldDB" id="A0A0E1W3F0"/>